<evidence type="ECO:0000313" key="1">
    <source>
        <dbReference type="EMBL" id="RGP37729.1"/>
    </source>
</evidence>
<organism evidence="1 2">
    <name type="scientific">Pseudotabrizicola alkalilacus</name>
    <dbReference type="NCBI Taxonomy" id="2305252"/>
    <lineage>
        <taxon>Bacteria</taxon>
        <taxon>Pseudomonadati</taxon>
        <taxon>Pseudomonadota</taxon>
        <taxon>Alphaproteobacteria</taxon>
        <taxon>Rhodobacterales</taxon>
        <taxon>Paracoccaceae</taxon>
        <taxon>Pseudotabrizicola</taxon>
    </lineage>
</organism>
<name>A0A411Z3T6_9RHOB</name>
<comment type="caution">
    <text evidence="1">The sequence shown here is derived from an EMBL/GenBank/DDBJ whole genome shotgun (WGS) entry which is preliminary data.</text>
</comment>
<keyword evidence="2" id="KW-1185">Reference proteome</keyword>
<gene>
    <name evidence="1" type="ORF">D1012_07390</name>
</gene>
<protein>
    <submittedName>
        <fullName evidence="1">Uncharacterized protein</fullName>
    </submittedName>
</protein>
<dbReference type="EMBL" id="QWEY01000003">
    <property type="protein sequence ID" value="RGP37729.1"/>
    <property type="molecule type" value="Genomic_DNA"/>
</dbReference>
<evidence type="ECO:0000313" key="2">
    <source>
        <dbReference type="Proteomes" id="UP000284547"/>
    </source>
</evidence>
<sequence>MPFDSMVQGVAVCCPRCQVPFLPRRKDQKYCGKPCAKAASRNVTRGPRMVAESAEAARIHEFRKGRLRGLSHALHETPPAYRAAFLQRLIAEGRGNSELRRLVTVRALLRSWVRDEGTGRLHIAHVLDHFCREVYGLRSFQVLNPNTILPPVEALCFPATYYGPDAPPVYEDGALKERPCPWMDRKKSLHHYKGTDHKDHRWDQGVQRDGGFDMHHVSVLP</sequence>
<dbReference type="AlphaFoldDB" id="A0A411Z3T6"/>
<proteinExistence type="predicted"/>
<reference evidence="1 2" key="1">
    <citation type="submission" date="2018-08" db="EMBL/GenBank/DDBJ databases">
        <title>Flavobacterium tibetense sp. nov., isolated from a wetland YonghuCo on Tibetan Plateau.</title>
        <authorList>
            <person name="Phurbu D."/>
            <person name="Lu H."/>
            <person name="Xing P."/>
        </authorList>
    </citation>
    <scope>NUCLEOTIDE SEQUENCE [LARGE SCALE GENOMIC DNA]</scope>
    <source>
        <strain evidence="1 2">DJC</strain>
    </source>
</reference>
<dbReference type="Proteomes" id="UP000284547">
    <property type="component" value="Unassembled WGS sequence"/>
</dbReference>
<accession>A0A411Z3T6</accession>